<keyword evidence="1" id="KW-0175">Coiled coil</keyword>
<dbReference type="AlphaFoldDB" id="A0A078B5C3"/>
<protein>
    <submittedName>
        <fullName evidence="2">Uncharacterized protein</fullName>
    </submittedName>
</protein>
<proteinExistence type="predicted"/>
<sequence length="520" mass="62160">MHQVLLANNWKEGDFEQDPDTELKALEYVLRQKAERNKNDTYMDTMDNIFDTQKRIVKSQLNQLNKDLYLHLDQNESRIICLNNMMLEKQKELQIQKEKMRKRQEQEKAINDLDLLLKKVKQKQSILNSTTVAEEEGYKTNNESKITFGDRMRIMSNDQKMFYFFKINRSYLMEYDQQEQYEGFKNDRIRQIKKKFDEDEKKEKLLKKLKRLKLRPDWRTQKLGKEVKKKDFQRIKLEDLQEIKIDLPKIANIENSSKSIHNQKLYKVPRIHSNSKNFDKDYGTKNFEEQSLFISAKPLRNMNQTVYNSIDYTTQKLLDNEKNIITKVNDSQNLTPLKSKKYLNAGEINYKTQVKFLRDKLDQNEIYKTQKDIGEMPKNKSIFNSSQSNKYSNQLFKTIFNNGSQTIQGEIKECDQQEQKVQKEVYDLKYQMFEQRILNESFDQITNTVKELDFANHNIVGQLYDYRMKSVNESNEQASVFGKKLRQVNSYSIKVQRALQEQSHKERRKILQSLTKNTCL</sequence>
<evidence type="ECO:0000313" key="3">
    <source>
        <dbReference type="Proteomes" id="UP000039865"/>
    </source>
</evidence>
<keyword evidence="3" id="KW-1185">Reference proteome</keyword>
<evidence type="ECO:0000313" key="2">
    <source>
        <dbReference type="EMBL" id="CDW88487.1"/>
    </source>
</evidence>
<name>A0A078B5C3_STYLE</name>
<organism evidence="2 3">
    <name type="scientific">Stylonychia lemnae</name>
    <name type="common">Ciliate</name>
    <dbReference type="NCBI Taxonomy" id="5949"/>
    <lineage>
        <taxon>Eukaryota</taxon>
        <taxon>Sar</taxon>
        <taxon>Alveolata</taxon>
        <taxon>Ciliophora</taxon>
        <taxon>Intramacronucleata</taxon>
        <taxon>Spirotrichea</taxon>
        <taxon>Stichotrichia</taxon>
        <taxon>Sporadotrichida</taxon>
        <taxon>Oxytrichidae</taxon>
        <taxon>Stylonychinae</taxon>
        <taxon>Stylonychia</taxon>
    </lineage>
</organism>
<feature type="coiled-coil region" evidence="1">
    <location>
        <begin position="83"/>
        <end position="123"/>
    </location>
</feature>
<dbReference type="EMBL" id="CCKQ01016614">
    <property type="protein sequence ID" value="CDW88487.1"/>
    <property type="molecule type" value="Genomic_DNA"/>
</dbReference>
<evidence type="ECO:0000256" key="1">
    <source>
        <dbReference type="SAM" id="Coils"/>
    </source>
</evidence>
<dbReference type="InParanoid" id="A0A078B5C3"/>
<dbReference type="Proteomes" id="UP000039865">
    <property type="component" value="Unassembled WGS sequence"/>
</dbReference>
<accession>A0A078B5C3</accession>
<gene>
    <name evidence="2" type="primary">Contig18106.g19246</name>
    <name evidence="2" type="ORF">STYLEM_17608</name>
</gene>
<reference evidence="2 3" key="1">
    <citation type="submission" date="2014-06" db="EMBL/GenBank/DDBJ databases">
        <authorList>
            <person name="Swart Estienne"/>
        </authorList>
    </citation>
    <scope>NUCLEOTIDE SEQUENCE [LARGE SCALE GENOMIC DNA]</scope>
    <source>
        <strain evidence="2 3">130c</strain>
    </source>
</reference>